<dbReference type="EMBL" id="AP025730">
    <property type="protein sequence ID" value="BDI03136.1"/>
    <property type="molecule type" value="Genomic_DNA"/>
</dbReference>
<organism evidence="7 8">
    <name type="scientific">Sphaerotilus microaerophilus</name>
    <dbReference type="NCBI Taxonomy" id="2914710"/>
    <lineage>
        <taxon>Bacteria</taxon>
        <taxon>Pseudomonadati</taxon>
        <taxon>Pseudomonadota</taxon>
        <taxon>Betaproteobacteria</taxon>
        <taxon>Burkholderiales</taxon>
        <taxon>Sphaerotilaceae</taxon>
        <taxon>Sphaerotilus</taxon>
    </lineage>
</organism>
<dbReference type="Pfam" id="PF02588">
    <property type="entry name" value="YitT_membrane"/>
    <property type="match status" value="1"/>
</dbReference>
<dbReference type="InterPro" id="IPR051461">
    <property type="entry name" value="UPF0750_membrane"/>
</dbReference>
<keyword evidence="2" id="KW-1003">Cell membrane</keyword>
<dbReference type="PANTHER" id="PTHR33545">
    <property type="entry name" value="UPF0750 MEMBRANE PROTEIN YITT-RELATED"/>
    <property type="match status" value="1"/>
</dbReference>
<dbReference type="RefSeq" id="WP_251971454.1">
    <property type="nucleotide sequence ID" value="NZ_AP025730.1"/>
</dbReference>
<keyword evidence="5 6" id="KW-0472">Membrane</keyword>
<evidence type="ECO:0000256" key="5">
    <source>
        <dbReference type="ARBA" id="ARBA00023136"/>
    </source>
</evidence>
<dbReference type="PANTHER" id="PTHR33545:SF5">
    <property type="entry name" value="UPF0750 MEMBRANE PROTEIN YITT"/>
    <property type="match status" value="1"/>
</dbReference>
<evidence type="ECO:0000256" key="4">
    <source>
        <dbReference type="ARBA" id="ARBA00022989"/>
    </source>
</evidence>
<reference evidence="7" key="1">
    <citation type="submission" date="2022-04" db="EMBL/GenBank/DDBJ databases">
        <title>Whole genome sequence of Sphaerotilus sp. FB-5.</title>
        <authorList>
            <person name="Takeda M."/>
            <person name="Narihara S."/>
            <person name="Akimoto M."/>
            <person name="Akimoto R."/>
            <person name="Nishiyashiki S."/>
            <person name="Murakami T."/>
        </authorList>
    </citation>
    <scope>NUCLEOTIDE SEQUENCE</scope>
    <source>
        <strain evidence="7">FB-5</strain>
    </source>
</reference>
<gene>
    <name evidence="7" type="ORF">CATMQ487_01060</name>
</gene>
<proteinExistence type="predicted"/>
<sequence>MTTAPPHPAPAPTPVRPADDSLLRHSLLEDAQALVTGTLLIALAVAMYRHAGLLSGGTSGLAFLGHYASGARFGVWFFLLNLPFYWLAWRRMGRAFTFKTFAAVGLLSLEVELLPQWIGFEHLAPLYASVMGGMLMGTGFLILFRHRASLGGVGILALVLQEERGWRAGHVQMAVDAVIVTAALFIVPWPQVLISIGGAVALNMVLAVNHRPGRYVAQ</sequence>
<feature type="transmembrane region" description="Helical" evidence="6">
    <location>
        <begin position="33"/>
        <end position="51"/>
    </location>
</feature>
<evidence type="ECO:0000313" key="7">
    <source>
        <dbReference type="EMBL" id="BDI03136.1"/>
    </source>
</evidence>
<evidence type="ECO:0000256" key="6">
    <source>
        <dbReference type="SAM" id="Phobius"/>
    </source>
</evidence>
<evidence type="ECO:0000256" key="2">
    <source>
        <dbReference type="ARBA" id="ARBA00022475"/>
    </source>
</evidence>
<keyword evidence="8" id="KW-1185">Reference proteome</keyword>
<evidence type="ECO:0000256" key="3">
    <source>
        <dbReference type="ARBA" id="ARBA00022692"/>
    </source>
</evidence>
<keyword evidence="4 6" id="KW-1133">Transmembrane helix</keyword>
<accession>A0ABN6PDN9</accession>
<dbReference type="InterPro" id="IPR003740">
    <property type="entry name" value="YitT"/>
</dbReference>
<feature type="transmembrane region" description="Helical" evidence="6">
    <location>
        <begin position="71"/>
        <end position="88"/>
    </location>
</feature>
<dbReference type="Proteomes" id="UP001057498">
    <property type="component" value="Chromosome"/>
</dbReference>
<protein>
    <submittedName>
        <fullName evidence="7">Membrane protein</fullName>
    </submittedName>
</protein>
<keyword evidence="3 6" id="KW-0812">Transmembrane</keyword>
<evidence type="ECO:0000256" key="1">
    <source>
        <dbReference type="ARBA" id="ARBA00004651"/>
    </source>
</evidence>
<feature type="transmembrane region" description="Helical" evidence="6">
    <location>
        <begin position="124"/>
        <end position="144"/>
    </location>
</feature>
<comment type="subcellular location">
    <subcellularLocation>
        <location evidence="1">Cell membrane</location>
        <topology evidence="1">Multi-pass membrane protein</topology>
    </subcellularLocation>
</comment>
<feature type="transmembrane region" description="Helical" evidence="6">
    <location>
        <begin position="100"/>
        <end position="118"/>
    </location>
</feature>
<evidence type="ECO:0000313" key="8">
    <source>
        <dbReference type="Proteomes" id="UP001057498"/>
    </source>
</evidence>
<name>A0ABN6PDN9_9BURK</name>